<dbReference type="InterPro" id="IPR003676">
    <property type="entry name" value="SAUR_fam"/>
</dbReference>
<evidence type="ECO:0000313" key="3">
    <source>
        <dbReference type="Proteomes" id="UP000026960"/>
    </source>
</evidence>
<sequence length="485" mass="53638">MCKAFGWRQGHELDLCNVASRGRQREIQIRYYSSEVGHHLLLQWTSGWATRYCRRTEGDTAPREGSGVPFPGQIQDCFHLEPFADGARFEVPLLYLGTAVFGELLTMSREEFGFAGDDGKITLPCDASVMEYVLCLLRRDAPEEVERAFLSSMARPCHYAGSQQSVLRQDVSIELSNAFTTSAEAFLLSKHMAYSISAASQGSMILPSLVKPNSSWDILRSSMKTLMPRYTNGTSNRLPSAVYMTQWPLTATEVEHSSSTTTGEDLWLFFGKLQAGNLLVDSTTSKGNTILPSLVKPNSSWDILRSSLKTAVPRYVNGTSNRLPSAVYMTQWPLTATEVEHSSGKPYGSSSGSYKQEICWLTPTVGTILPVQWQRISIELSNASTTSTDGFLLSKHMAYSISAASQGNTILPSLVKPNSSWDILRSSLKTTVPRYANGTSNRLLSAVYMTQWPLTATEVEHSSVSWAFPMILFLPRAAILCHFAN</sequence>
<dbReference type="Proteomes" id="UP000026960">
    <property type="component" value="Chromosome 9"/>
</dbReference>
<dbReference type="AlphaFoldDB" id="A0A0D3H9N4"/>
<reference evidence="2" key="1">
    <citation type="journal article" date="2009" name="Rice">
        <title>De Novo Next Generation Sequencing of Plant Genomes.</title>
        <authorList>
            <person name="Rounsley S."/>
            <person name="Marri P.R."/>
            <person name="Yu Y."/>
            <person name="He R."/>
            <person name="Sisneros N."/>
            <person name="Goicoechea J.L."/>
            <person name="Lee S.J."/>
            <person name="Angelova A."/>
            <person name="Kudrna D."/>
            <person name="Luo M."/>
            <person name="Affourtit J."/>
            <person name="Desany B."/>
            <person name="Knight J."/>
            <person name="Niazi F."/>
            <person name="Egholm M."/>
            <person name="Wing R.A."/>
        </authorList>
    </citation>
    <scope>NUCLEOTIDE SEQUENCE [LARGE SCALE GENOMIC DNA]</scope>
    <source>
        <strain evidence="2">cv. IRGC 105608</strain>
    </source>
</reference>
<dbReference type="PaxDb" id="65489-OBART09G18530.1"/>
<evidence type="ECO:0008006" key="4">
    <source>
        <dbReference type="Google" id="ProtNLM"/>
    </source>
</evidence>
<proteinExistence type="inferred from homology"/>
<dbReference type="PANTHER" id="PTHR31175">
    <property type="entry name" value="AUXIN-RESPONSIVE FAMILY PROTEIN"/>
    <property type="match status" value="1"/>
</dbReference>
<evidence type="ECO:0000313" key="2">
    <source>
        <dbReference type="EnsemblPlants" id="OBART09G18530.1"/>
    </source>
</evidence>
<comment type="similarity">
    <text evidence="1">Belongs to the ARG7 family.</text>
</comment>
<dbReference type="Gramene" id="OBART09G18530.1">
    <property type="protein sequence ID" value="OBART09G18530.1"/>
    <property type="gene ID" value="OBART09G18530"/>
</dbReference>
<organism evidence="2">
    <name type="scientific">Oryza barthii</name>
    <dbReference type="NCBI Taxonomy" id="65489"/>
    <lineage>
        <taxon>Eukaryota</taxon>
        <taxon>Viridiplantae</taxon>
        <taxon>Streptophyta</taxon>
        <taxon>Embryophyta</taxon>
        <taxon>Tracheophyta</taxon>
        <taxon>Spermatophyta</taxon>
        <taxon>Magnoliopsida</taxon>
        <taxon>Liliopsida</taxon>
        <taxon>Poales</taxon>
        <taxon>Poaceae</taxon>
        <taxon>BOP clade</taxon>
        <taxon>Oryzoideae</taxon>
        <taxon>Oryzeae</taxon>
        <taxon>Oryzinae</taxon>
        <taxon>Oryza</taxon>
    </lineage>
</organism>
<reference evidence="2" key="2">
    <citation type="submission" date="2015-03" db="UniProtKB">
        <authorList>
            <consortium name="EnsemblPlants"/>
        </authorList>
    </citation>
    <scope>IDENTIFICATION</scope>
</reference>
<dbReference type="HOGENOM" id="CLU_563081_0_0_1"/>
<keyword evidence="3" id="KW-1185">Reference proteome</keyword>
<evidence type="ECO:0000256" key="1">
    <source>
        <dbReference type="ARBA" id="ARBA00006974"/>
    </source>
</evidence>
<name>A0A0D3H9N4_9ORYZ</name>
<dbReference type="PANTHER" id="PTHR31175:SF94">
    <property type="entry name" value="OS09G0547000 PROTEIN"/>
    <property type="match status" value="1"/>
</dbReference>
<accession>A0A0D3H9N4</accession>
<dbReference type="Pfam" id="PF02519">
    <property type="entry name" value="Auxin_inducible"/>
    <property type="match status" value="1"/>
</dbReference>
<protein>
    <recommendedName>
        <fullName evidence="4">Auxin-responsive protein</fullName>
    </recommendedName>
</protein>
<dbReference type="GO" id="GO:0009733">
    <property type="term" value="P:response to auxin"/>
    <property type="evidence" value="ECO:0007669"/>
    <property type="project" value="InterPro"/>
</dbReference>
<dbReference type="EnsemblPlants" id="OBART09G18530.1">
    <property type="protein sequence ID" value="OBART09G18530.1"/>
    <property type="gene ID" value="OBART09G18530"/>
</dbReference>